<dbReference type="InterPro" id="IPR002155">
    <property type="entry name" value="Thiolase"/>
</dbReference>
<evidence type="ECO:0000256" key="6">
    <source>
        <dbReference type="PIRSR" id="PIRSR000429-1"/>
    </source>
</evidence>
<dbReference type="OrthoDB" id="4565318at2"/>
<feature type="domain" description="Thiolase N-terminal" evidence="8">
    <location>
        <begin position="5"/>
        <end position="260"/>
    </location>
</feature>
<accession>A0A1M7Y5E1</accession>
<comment type="similarity">
    <text evidence="2 7">Belongs to the thiolase-like superfamily. Thiolase family.</text>
</comment>
<dbReference type="PANTHER" id="PTHR43853:SF21">
    <property type="entry name" value="STEROID 3-KETOACYL-COA THIOLASE"/>
    <property type="match status" value="1"/>
</dbReference>
<dbReference type="PIRSF" id="PIRSF000429">
    <property type="entry name" value="Ac-CoA_Ac_transf"/>
    <property type="match status" value="1"/>
</dbReference>
<dbReference type="Gene3D" id="3.40.47.10">
    <property type="match status" value="1"/>
</dbReference>
<dbReference type="Pfam" id="PF00108">
    <property type="entry name" value="Thiolase_N"/>
    <property type="match status" value="1"/>
</dbReference>
<dbReference type="FunFam" id="3.40.47.10:FF:000010">
    <property type="entry name" value="Acetyl-CoA acetyltransferase (Thiolase)"/>
    <property type="match status" value="1"/>
</dbReference>
<evidence type="ECO:0000256" key="5">
    <source>
        <dbReference type="ARBA" id="ARBA00024073"/>
    </source>
</evidence>
<dbReference type="EC" id="2.3.1.16" evidence="5"/>
<dbReference type="InterPro" id="IPR050215">
    <property type="entry name" value="Thiolase-like_sf_Thiolase"/>
</dbReference>
<evidence type="ECO:0000256" key="7">
    <source>
        <dbReference type="RuleBase" id="RU003557"/>
    </source>
</evidence>
<evidence type="ECO:0000256" key="4">
    <source>
        <dbReference type="ARBA" id="ARBA00023315"/>
    </source>
</evidence>
<sequence>MKKAYILASYRTPGCRANKGKFKDVRPDDLAAIAIKGLVERTEIDPMTVSDVILGCSFPEAEQGMNVGRIAAMKAGLPVEVPGLTVNRFCSSGLNSIAIAAERVMAGFADCIIAGGVESMSSVPMGGLKYAANPGMMVDWPEAFASMGTTAELVAEKYGITREMMDIFAAASNAKAAAAIKEGRFADEIIPVEIEKTALVGNKIKRETEIVTIDDGVRPETTVESLARLRSVFKVGGPVTAGNSSQMTDGAAATMVVSEEYLKATGKDPFGRFVSFSVNGVPPEYMGIGPIAAIPEALRLGGLSLADIDLIELNEAFAAQALAVMQELNINKDIVNVNGGAIALGHPLGCTGSKLTATLLHEMGRRKAKYGMVSMCIGGGMGAAGIFEKL</sequence>
<dbReference type="GO" id="GO:0003988">
    <property type="term" value="F:acetyl-CoA C-acyltransferase activity"/>
    <property type="evidence" value="ECO:0007669"/>
    <property type="project" value="UniProtKB-EC"/>
</dbReference>
<dbReference type="PROSITE" id="PS00737">
    <property type="entry name" value="THIOLASE_2"/>
    <property type="match status" value="1"/>
</dbReference>
<evidence type="ECO:0000313" key="10">
    <source>
        <dbReference type="EMBL" id="SHO47595.1"/>
    </source>
</evidence>
<proteinExistence type="inferred from homology"/>
<keyword evidence="4 7" id="KW-0012">Acyltransferase</keyword>
<dbReference type="InterPro" id="IPR020616">
    <property type="entry name" value="Thiolase_N"/>
</dbReference>
<evidence type="ECO:0000256" key="3">
    <source>
        <dbReference type="ARBA" id="ARBA00022679"/>
    </source>
</evidence>
<dbReference type="Pfam" id="PF02803">
    <property type="entry name" value="Thiolase_C"/>
    <property type="match status" value="1"/>
</dbReference>
<keyword evidence="11" id="KW-1185">Reference proteome</keyword>
<dbReference type="CDD" id="cd00751">
    <property type="entry name" value="thiolase"/>
    <property type="match status" value="1"/>
</dbReference>
<evidence type="ECO:0000259" key="8">
    <source>
        <dbReference type="Pfam" id="PF00108"/>
    </source>
</evidence>
<reference evidence="10 11" key="1">
    <citation type="submission" date="2016-12" db="EMBL/GenBank/DDBJ databases">
        <authorList>
            <person name="Song W.-J."/>
            <person name="Kurnit D.M."/>
        </authorList>
    </citation>
    <scope>NUCLEOTIDE SEQUENCE [LARGE SCALE GENOMIC DNA]</scope>
    <source>
        <strain evidence="10 11">DSM 18488</strain>
    </source>
</reference>
<dbReference type="Proteomes" id="UP000184603">
    <property type="component" value="Unassembled WGS sequence"/>
</dbReference>
<evidence type="ECO:0000256" key="2">
    <source>
        <dbReference type="ARBA" id="ARBA00010982"/>
    </source>
</evidence>
<name>A0A1M7Y5E1_9BACT</name>
<organism evidence="10 11">
    <name type="scientific">Desulfopila aestuarii DSM 18488</name>
    <dbReference type="NCBI Taxonomy" id="1121416"/>
    <lineage>
        <taxon>Bacteria</taxon>
        <taxon>Pseudomonadati</taxon>
        <taxon>Thermodesulfobacteriota</taxon>
        <taxon>Desulfobulbia</taxon>
        <taxon>Desulfobulbales</taxon>
        <taxon>Desulfocapsaceae</taxon>
        <taxon>Desulfopila</taxon>
    </lineage>
</organism>
<dbReference type="EMBL" id="FRFE01000007">
    <property type="protein sequence ID" value="SHO47595.1"/>
    <property type="molecule type" value="Genomic_DNA"/>
</dbReference>
<feature type="domain" description="Thiolase C-terminal" evidence="9">
    <location>
        <begin position="269"/>
        <end position="389"/>
    </location>
</feature>
<dbReference type="PROSITE" id="PS00098">
    <property type="entry name" value="THIOLASE_1"/>
    <property type="match status" value="1"/>
</dbReference>
<comment type="pathway">
    <text evidence="1">Lipid metabolism.</text>
</comment>
<dbReference type="GO" id="GO:0006635">
    <property type="term" value="P:fatty acid beta-oxidation"/>
    <property type="evidence" value="ECO:0007669"/>
    <property type="project" value="TreeGrafter"/>
</dbReference>
<dbReference type="InterPro" id="IPR016039">
    <property type="entry name" value="Thiolase-like"/>
</dbReference>
<evidence type="ECO:0000313" key="11">
    <source>
        <dbReference type="Proteomes" id="UP000184603"/>
    </source>
</evidence>
<evidence type="ECO:0000259" key="9">
    <source>
        <dbReference type="Pfam" id="PF02803"/>
    </source>
</evidence>
<dbReference type="RefSeq" id="WP_073613257.1">
    <property type="nucleotide sequence ID" value="NZ_FRFE01000007.1"/>
</dbReference>
<dbReference type="InterPro" id="IPR020615">
    <property type="entry name" value="Thiolase_acyl_enz_int_AS"/>
</dbReference>
<dbReference type="InterPro" id="IPR020610">
    <property type="entry name" value="Thiolase_AS"/>
</dbReference>
<dbReference type="InterPro" id="IPR020617">
    <property type="entry name" value="Thiolase_C"/>
</dbReference>
<dbReference type="STRING" id="1121416.SAMN02745220_01931"/>
<feature type="active site" description="Proton acceptor" evidence="6">
    <location>
        <position position="376"/>
    </location>
</feature>
<protein>
    <recommendedName>
        <fullName evidence="5">acetyl-CoA C-acyltransferase</fullName>
        <ecNumber evidence="5">2.3.1.16</ecNumber>
    </recommendedName>
</protein>
<dbReference type="GO" id="GO:0005737">
    <property type="term" value="C:cytoplasm"/>
    <property type="evidence" value="ECO:0007669"/>
    <property type="project" value="UniProtKB-ARBA"/>
</dbReference>
<dbReference type="NCBIfam" id="TIGR01930">
    <property type="entry name" value="AcCoA-C-Actrans"/>
    <property type="match status" value="1"/>
</dbReference>
<dbReference type="InterPro" id="IPR020613">
    <property type="entry name" value="Thiolase_CS"/>
</dbReference>
<dbReference type="PANTHER" id="PTHR43853">
    <property type="entry name" value="3-KETOACYL-COA THIOLASE, PEROXISOMAL"/>
    <property type="match status" value="1"/>
</dbReference>
<feature type="active site" description="Proton acceptor" evidence="6">
    <location>
        <position position="346"/>
    </location>
</feature>
<keyword evidence="3 7" id="KW-0808">Transferase</keyword>
<feature type="active site" description="Acyl-thioester intermediate" evidence="6">
    <location>
        <position position="90"/>
    </location>
</feature>
<evidence type="ECO:0000256" key="1">
    <source>
        <dbReference type="ARBA" id="ARBA00005189"/>
    </source>
</evidence>
<gene>
    <name evidence="10" type="ORF">SAMN02745220_01931</name>
</gene>
<dbReference type="PROSITE" id="PS00099">
    <property type="entry name" value="THIOLASE_3"/>
    <property type="match status" value="1"/>
</dbReference>
<dbReference type="SUPFAM" id="SSF53901">
    <property type="entry name" value="Thiolase-like"/>
    <property type="match status" value="2"/>
</dbReference>
<dbReference type="AlphaFoldDB" id="A0A1M7Y5E1"/>
<dbReference type="GO" id="GO:0010124">
    <property type="term" value="P:phenylacetate catabolic process"/>
    <property type="evidence" value="ECO:0007669"/>
    <property type="project" value="TreeGrafter"/>
</dbReference>